<dbReference type="AlphaFoldDB" id="A0A6J4HIT2"/>
<evidence type="ECO:0000313" key="1">
    <source>
        <dbReference type="EMBL" id="CAA9225672.1"/>
    </source>
</evidence>
<dbReference type="InterPro" id="IPR027417">
    <property type="entry name" value="P-loop_NTPase"/>
</dbReference>
<organism evidence="1">
    <name type="scientific">uncultured Acidimicrobiales bacterium</name>
    <dbReference type="NCBI Taxonomy" id="310071"/>
    <lineage>
        <taxon>Bacteria</taxon>
        <taxon>Bacillati</taxon>
        <taxon>Actinomycetota</taxon>
        <taxon>Acidimicrobiia</taxon>
        <taxon>Acidimicrobiales</taxon>
        <taxon>environmental samples</taxon>
    </lineage>
</organism>
<dbReference type="Gene3D" id="3.40.50.300">
    <property type="entry name" value="P-loop containing nucleotide triphosphate hydrolases"/>
    <property type="match status" value="1"/>
</dbReference>
<sequence>MLPSRSAVRRRLRASRTAALAGYRQVRRAGDRHRPLFVAGAMGSGTSLLALSLGSRFRVAGVAYESALEVSSRSFLRMAPVESHRSVADYEQAIQPRPGWSAEDGRRWLQRLYRANAERSLPDIVDKGPNVHLVRAGFLAQCFPDARFVLVVRDPVANIEGFRRKWPTFARAPLSENIGFYRRTHERFLELADSLGLDVAVVAYEDLVARYEGVLSELGQRFGLTSGAVVGTVAAPARSGGKGIRNVSEGRIAVLPGTNEPAYRDLDHEEVSLIRLDLGDLHTRLLSKRLSGESRPNL</sequence>
<reference evidence="1" key="1">
    <citation type="submission" date="2020-02" db="EMBL/GenBank/DDBJ databases">
        <authorList>
            <person name="Meier V. D."/>
        </authorList>
    </citation>
    <scope>NUCLEOTIDE SEQUENCE</scope>
    <source>
        <strain evidence="1">AVDCRST_MAG76</strain>
    </source>
</reference>
<protein>
    <recommendedName>
        <fullName evidence="2">Sulfotransferase</fullName>
    </recommendedName>
</protein>
<dbReference type="EMBL" id="CADCSZ010000055">
    <property type="protein sequence ID" value="CAA9225672.1"/>
    <property type="molecule type" value="Genomic_DNA"/>
</dbReference>
<dbReference type="SUPFAM" id="SSF52540">
    <property type="entry name" value="P-loop containing nucleoside triphosphate hydrolases"/>
    <property type="match status" value="1"/>
</dbReference>
<evidence type="ECO:0008006" key="2">
    <source>
        <dbReference type="Google" id="ProtNLM"/>
    </source>
</evidence>
<proteinExistence type="predicted"/>
<dbReference type="Pfam" id="PF13469">
    <property type="entry name" value="Sulfotransfer_3"/>
    <property type="match status" value="1"/>
</dbReference>
<name>A0A6J4HIT2_9ACTN</name>
<accession>A0A6J4HIT2</accession>
<gene>
    <name evidence="1" type="ORF">AVDCRST_MAG76-954</name>
</gene>